<dbReference type="EMBL" id="QEAN01000023">
    <property type="protein sequence ID" value="TPX53056.1"/>
    <property type="molecule type" value="Genomic_DNA"/>
</dbReference>
<keyword evidence="2" id="KW-1185">Reference proteome</keyword>
<name>A0A507DNG2_9FUNG</name>
<dbReference type="VEuPathDB" id="FungiDB:SeMB42_g01030"/>
<reference evidence="1 2" key="1">
    <citation type="journal article" date="2019" name="Sci. Rep.">
        <title>Comparative genomics of chytrid fungi reveal insights into the obligate biotrophic and pathogenic lifestyle of Synchytrium endobioticum.</title>
        <authorList>
            <person name="van de Vossenberg B.T.L.H."/>
            <person name="Warris S."/>
            <person name="Nguyen H.D.T."/>
            <person name="van Gent-Pelzer M.P.E."/>
            <person name="Joly D.L."/>
            <person name="van de Geest H.C."/>
            <person name="Bonants P.J.M."/>
            <person name="Smith D.S."/>
            <person name="Levesque C.A."/>
            <person name="van der Lee T.A.J."/>
        </authorList>
    </citation>
    <scope>NUCLEOTIDE SEQUENCE [LARGE SCALE GENOMIC DNA]</scope>
    <source>
        <strain evidence="1 2">MB42</strain>
    </source>
</reference>
<dbReference type="AlphaFoldDB" id="A0A507DNG2"/>
<proteinExistence type="predicted"/>
<comment type="caution">
    <text evidence="1">The sequence shown here is derived from an EMBL/GenBank/DDBJ whole genome shotgun (WGS) entry which is preliminary data.</text>
</comment>
<gene>
    <name evidence="1" type="ORF">SeMB42_g01030</name>
</gene>
<protein>
    <submittedName>
        <fullName evidence="1">Uncharacterized protein</fullName>
    </submittedName>
</protein>
<evidence type="ECO:0000313" key="1">
    <source>
        <dbReference type="EMBL" id="TPX53056.1"/>
    </source>
</evidence>
<dbReference type="Proteomes" id="UP000317494">
    <property type="component" value="Unassembled WGS sequence"/>
</dbReference>
<accession>A0A507DNG2</accession>
<sequence length="92" mass="10740">MSLLTLWDLFQNTILRVAASKDPFPDEVAADEEYRLASRLVFDGDDKRYLNVLSQSQIKQLRNILPNWRSSIKKRLHNDLTYISVHDLRPLG</sequence>
<evidence type="ECO:0000313" key="2">
    <source>
        <dbReference type="Proteomes" id="UP000317494"/>
    </source>
</evidence>
<organism evidence="1 2">
    <name type="scientific">Synchytrium endobioticum</name>
    <dbReference type="NCBI Taxonomy" id="286115"/>
    <lineage>
        <taxon>Eukaryota</taxon>
        <taxon>Fungi</taxon>
        <taxon>Fungi incertae sedis</taxon>
        <taxon>Chytridiomycota</taxon>
        <taxon>Chytridiomycota incertae sedis</taxon>
        <taxon>Chytridiomycetes</taxon>
        <taxon>Synchytriales</taxon>
        <taxon>Synchytriaceae</taxon>
        <taxon>Synchytrium</taxon>
    </lineage>
</organism>